<organism evidence="11 12">
    <name type="scientific">Actinophytocola oryzae</name>
    <dbReference type="NCBI Taxonomy" id="502181"/>
    <lineage>
        <taxon>Bacteria</taxon>
        <taxon>Bacillati</taxon>
        <taxon>Actinomycetota</taxon>
        <taxon>Actinomycetes</taxon>
        <taxon>Pseudonocardiales</taxon>
        <taxon>Pseudonocardiaceae</taxon>
    </lineage>
</organism>
<dbReference type="PROSITE" id="PS00211">
    <property type="entry name" value="ABC_TRANSPORTER_1"/>
    <property type="match status" value="1"/>
</dbReference>
<keyword evidence="12" id="KW-1185">Reference proteome</keyword>
<dbReference type="PANTHER" id="PTHR42771:SF2">
    <property type="entry name" value="IRON(3+)-HYDROXAMATE IMPORT ATP-BINDING PROTEIN FHUC"/>
    <property type="match status" value="1"/>
</dbReference>
<evidence type="ECO:0000259" key="10">
    <source>
        <dbReference type="PROSITE" id="PS50893"/>
    </source>
</evidence>
<gene>
    <name evidence="11" type="ORF">CLV71_107315</name>
</gene>
<comment type="caution">
    <text evidence="11">The sequence shown here is derived from an EMBL/GenBank/DDBJ whole genome shotgun (WGS) entry which is preliminary data.</text>
</comment>
<dbReference type="Proteomes" id="UP000294927">
    <property type="component" value="Unassembled WGS sequence"/>
</dbReference>
<keyword evidence="5" id="KW-0547">Nucleotide-binding</keyword>
<dbReference type="InterPro" id="IPR003593">
    <property type="entry name" value="AAA+_ATPase"/>
</dbReference>
<dbReference type="SUPFAM" id="SSF52540">
    <property type="entry name" value="P-loop containing nucleoside triphosphate hydrolases"/>
    <property type="match status" value="1"/>
</dbReference>
<keyword evidence="2" id="KW-0813">Transport</keyword>
<keyword evidence="4" id="KW-0410">Iron transport</keyword>
<dbReference type="GO" id="GO:0005886">
    <property type="term" value="C:plasma membrane"/>
    <property type="evidence" value="ECO:0007669"/>
    <property type="project" value="UniProtKB-SubCell"/>
</dbReference>
<dbReference type="OrthoDB" id="4131at2"/>
<name>A0A4R7VL98_9PSEU</name>
<evidence type="ECO:0000256" key="2">
    <source>
        <dbReference type="ARBA" id="ARBA00022448"/>
    </source>
</evidence>
<dbReference type="AlphaFoldDB" id="A0A4R7VL98"/>
<sequence>MRLETQGVDLAYADITIARDLSLRIPDGQVSVLIGPNGCGKSTAMRALARLLPPRKGQVVLDGRSIQRIPTKEVARKLAILPQVLTAPEGITIEDLVWFGRHPHRTSLKVPTQSDRDAVEWALSITGVADMRTAHVDQLSGGQRQRVWIAVCLAQETDILLLDEPTTYLDVAYQLEVLDLLANLNQDHGTTVAMVLHDFNMAAEYADHVFVMKHGELVTQGAPREVFTPGLILDVFGVDSYVMDHPVSGKPMCIPIRADRPSRPAPGRAVLPNAR</sequence>
<keyword evidence="3" id="KW-1003">Cell membrane</keyword>
<feature type="domain" description="ABC transporter" evidence="10">
    <location>
        <begin position="3"/>
        <end position="239"/>
    </location>
</feature>
<dbReference type="InterPro" id="IPR051535">
    <property type="entry name" value="Siderophore_ABC-ATPase"/>
</dbReference>
<dbReference type="InterPro" id="IPR017871">
    <property type="entry name" value="ABC_transporter-like_CS"/>
</dbReference>
<dbReference type="Pfam" id="PF00005">
    <property type="entry name" value="ABC_tran"/>
    <property type="match status" value="1"/>
</dbReference>
<evidence type="ECO:0000256" key="5">
    <source>
        <dbReference type="ARBA" id="ARBA00022741"/>
    </source>
</evidence>
<dbReference type="Gene3D" id="3.40.50.300">
    <property type="entry name" value="P-loop containing nucleotide triphosphate hydrolases"/>
    <property type="match status" value="1"/>
</dbReference>
<dbReference type="InterPro" id="IPR027417">
    <property type="entry name" value="P-loop_NTPase"/>
</dbReference>
<keyword evidence="9" id="KW-0472">Membrane</keyword>
<dbReference type="GO" id="GO:0005524">
    <property type="term" value="F:ATP binding"/>
    <property type="evidence" value="ECO:0007669"/>
    <property type="project" value="UniProtKB-KW"/>
</dbReference>
<dbReference type="InterPro" id="IPR003439">
    <property type="entry name" value="ABC_transporter-like_ATP-bd"/>
</dbReference>
<comment type="subcellular location">
    <subcellularLocation>
        <location evidence="1">Cell membrane</location>
        <topology evidence="1">Peripheral membrane protein</topology>
    </subcellularLocation>
</comment>
<dbReference type="PROSITE" id="PS50893">
    <property type="entry name" value="ABC_TRANSPORTER_2"/>
    <property type="match status" value="1"/>
</dbReference>
<evidence type="ECO:0000256" key="9">
    <source>
        <dbReference type="ARBA" id="ARBA00023136"/>
    </source>
</evidence>
<accession>A0A4R7VL98</accession>
<dbReference type="EMBL" id="SOCP01000007">
    <property type="protein sequence ID" value="TDV49967.1"/>
    <property type="molecule type" value="Genomic_DNA"/>
</dbReference>
<protein>
    <submittedName>
        <fullName evidence="11">Iron complex transport system ATP-binding protein</fullName>
    </submittedName>
</protein>
<evidence type="ECO:0000313" key="12">
    <source>
        <dbReference type="Proteomes" id="UP000294927"/>
    </source>
</evidence>
<dbReference type="RefSeq" id="WP_133904639.1">
    <property type="nucleotide sequence ID" value="NZ_SOCP01000007.1"/>
</dbReference>
<keyword evidence="8" id="KW-0406">Ion transport</keyword>
<reference evidence="11 12" key="1">
    <citation type="submission" date="2019-03" db="EMBL/GenBank/DDBJ databases">
        <title>Genomic Encyclopedia of Archaeal and Bacterial Type Strains, Phase II (KMG-II): from individual species to whole genera.</title>
        <authorList>
            <person name="Goeker M."/>
        </authorList>
    </citation>
    <scope>NUCLEOTIDE SEQUENCE [LARGE SCALE GENOMIC DNA]</scope>
    <source>
        <strain evidence="11 12">DSM 45499</strain>
    </source>
</reference>
<evidence type="ECO:0000256" key="8">
    <source>
        <dbReference type="ARBA" id="ARBA00023065"/>
    </source>
</evidence>
<keyword evidence="6 11" id="KW-0067">ATP-binding</keyword>
<dbReference type="GO" id="GO:0016887">
    <property type="term" value="F:ATP hydrolysis activity"/>
    <property type="evidence" value="ECO:0007669"/>
    <property type="project" value="InterPro"/>
</dbReference>
<dbReference type="SMART" id="SM00382">
    <property type="entry name" value="AAA"/>
    <property type="match status" value="1"/>
</dbReference>
<evidence type="ECO:0000256" key="1">
    <source>
        <dbReference type="ARBA" id="ARBA00004202"/>
    </source>
</evidence>
<dbReference type="FunFam" id="3.40.50.300:FF:000134">
    <property type="entry name" value="Iron-enterobactin ABC transporter ATP-binding protein"/>
    <property type="match status" value="1"/>
</dbReference>
<evidence type="ECO:0000256" key="6">
    <source>
        <dbReference type="ARBA" id="ARBA00022840"/>
    </source>
</evidence>
<evidence type="ECO:0000256" key="3">
    <source>
        <dbReference type="ARBA" id="ARBA00022475"/>
    </source>
</evidence>
<proteinExistence type="predicted"/>
<keyword evidence="7" id="KW-0408">Iron</keyword>
<evidence type="ECO:0000256" key="7">
    <source>
        <dbReference type="ARBA" id="ARBA00023004"/>
    </source>
</evidence>
<dbReference type="GO" id="GO:0006826">
    <property type="term" value="P:iron ion transport"/>
    <property type="evidence" value="ECO:0007669"/>
    <property type="project" value="UniProtKB-KW"/>
</dbReference>
<dbReference type="CDD" id="cd03214">
    <property type="entry name" value="ABC_Iron-Siderophores_B12_Hemin"/>
    <property type="match status" value="1"/>
</dbReference>
<evidence type="ECO:0000313" key="11">
    <source>
        <dbReference type="EMBL" id="TDV49967.1"/>
    </source>
</evidence>
<dbReference type="PANTHER" id="PTHR42771">
    <property type="entry name" value="IRON(3+)-HYDROXAMATE IMPORT ATP-BINDING PROTEIN FHUC"/>
    <property type="match status" value="1"/>
</dbReference>
<evidence type="ECO:0000256" key="4">
    <source>
        <dbReference type="ARBA" id="ARBA00022496"/>
    </source>
</evidence>